<name>A0A5N6Y0L5_9EURO</name>
<evidence type="ECO:0000256" key="1">
    <source>
        <dbReference type="SAM" id="MobiDB-lite"/>
    </source>
</evidence>
<accession>A0A5N6Y0L5</accession>
<dbReference type="EMBL" id="ML737161">
    <property type="protein sequence ID" value="KAE8338987.1"/>
    <property type="molecule type" value="Genomic_DNA"/>
</dbReference>
<sequence>MSIDGQTGAILEKIEANVGVSTEAPETTVASELAAVWKKSPILGISPTGNCVSSSHIGKAGDTVGRTAAEEQGTDSAIANPLSYHSSFGVLNSARANTAESLHSAAVGSTTAGSEVLGSTHSTKGSPILATRASPKGRPESDVPPPSKNGVLDRSDRDDPMSLILSIWR</sequence>
<evidence type="ECO:0000313" key="2">
    <source>
        <dbReference type="EMBL" id="KAE8338987.1"/>
    </source>
</evidence>
<feature type="region of interest" description="Disordered" evidence="1">
    <location>
        <begin position="110"/>
        <end position="163"/>
    </location>
</feature>
<proteinExistence type="predicted"/>
<organism evidence="2">
    <name type="scientific">Aspergillus arachidicola</name>
    <dbReference type="NCBI Taxonomy" id="656916"/>
    <lineage>
        <taxon>Eukaryota</taxon>
        <taxon>Fungi</taxon>
        <taxon>Dikarya</taxon>
        <taxon>Ascomycota</taxon>
        <taxon>Pezizomycotina</taxon>
        <taxon>Eurotiomycetes</taxon>
        <taxon>Eurotiomycetidae</taxon>
        <taxon>Eurotiales</taxon>
        <taxon>Aspergillaceae</taxon>
        <taxon>Aspergillus</taxon>
        <taxon>Aspergillus subgen. Circumdati</taxon>
    </lineage>
</organism>
<reference evidence="2" key="1">
    <citation type="submission" date="2019-04" db="EMBL/GenBank/DDBJ databases">
        <title>Friends and foes A comparative genomics study of 23 Aspergillus species from section Flavi.</title>
        <authorList>
            <consortium name="DOE Joint Genome Institute"/>
            <person name="Kjaerbolling I."/>
            <person name="Vesth T."/>
            <person name="Frisvad J.C."/>
            <person name="Nybo J.L."/>
            <person name="Theobald S."/>
            <person name="Kildgaard S."/>
            <person name="Isbrandt T."/>
            <person name="Kuo A."/>
            <person name="Sato A."/>
            <person name="Lyhne E.K."/>
            <person name="Kogle M.E."/>
            <person name="Wiebenga A."/>
            <person name="Kun R.S."/>
            <person name="Lubbers R.J."/>
            <person name="Makela M.R."/>
            <person name="Barry K."/>
            <person name="Chovatia M."/>
            <person name="Clum A."/>
            <person name="Daum C."/>
            <person name="Haridas S."/>
            <person name="He G."/>
            <person name="LaButti K."/>
            <person name="Lipzen A."/>
            <person name="Mondo S."/>
            <person name="Riley R."/>
            <person name="Salamov A."/>
            <person name="Simmons B.A."/>
            <person name="Magnuson J.K."/>
            <person name="Henrissat B."/>
            <person name="Mortensen U.H."/>
            <person name="Larsen T.O."/>
            <person name="Devries R.P."/>
            <person name="Grigoriev I.V."/>
            <person name="Machida M."/>
            <person name="Baker S.E."/>
            <person name="Andersen M.R."/>
        </authorList>
    </citation>
    <scope>NUCLEOTIDE SEQUENCE</scope>
    <source>
        <strain evidence="2">CBS 117612</strain>
    </source>
</reference>
<feature type="compositionally biased region" description="Basic and acidic residues" evidence="1">
    <location>
        <begin position="151"/>
        <end position="160"/>
    </location>
</feature>
<dbReference type="Proteomes" id="UP000325558">
    <property type="component" value="Unassembled WGS sequence"/>
</dbReference>
<feature type="compositionally biased region" description="Polar residues" evidence="1">
    <location>
        <begin position="110"/>
        <end position="125"/>
    </location>
</feature>
<gene>
    <name evidence="2" type="ORF">BDV24DRAFT_165754</name>
</gene>
<protein>
    <submittedName>
        <fullName evidence="2">Uncharacterized protein</fullName>
    </submittedName>
</protein>
<dbReference type="AlphaFoldDB" id="A0A5N6Y0L5"/>